<gene>
    <name evidence="4" type="ORF">D9611_008644</name>
</gene>
<dbReference type="InterPro" id="IPR019458">
    <property type="entry name" value="Est1-like_N"/>
</dbReference>
<feature type="compositionally biased region" description="Low complexity" evidence="1">
    <location>
        <begin position="863"/>
        <end position="886"/>
    </location>
</feature>
<sequence>MSEDSSTIAREAKTIHQTLKELLKAKEPFDKEVEFQRKTLRKRYLTLLLLHPYAKESKDVETHLWMQTSYAFISSYKHRITLIDRAIQANARQSEHSKQQAPKQNTHGPVEYRKLLQRFRQFLAEEEKFWIQLVLRMHRSFEVKDADYALAALGLTTEANSIPAGETNTVPHTVFPQQPPGTFAPSTQAEKDSRLTIMSKALICLGDIARYRELYNESGGRPRAGHEAGTPARRGKVRKRGPAGIEAAPMLRNYDRAQHRYEQAQLLVPYEGNASHQLAIVASYLPDALVSLAHYYRSLCVKHPYEPAAENMAIHMTKTFQSWNRTKQERERILSSPPVSMQNQVDIFKNRVVVLHALWRKNADRDIREQERRVYEDFHRLVGNRDLSGDTISNVVILSEGALWKHRMIRDTNSARTKHEVTRSPEANIVLEWRIFRHLLDIHIALLEVGKQELKEAPSMEKVDNDLAQRITATFRRTLPALRIASKWLKANINYVMQDPEFKAHQQKERSKGGEPSQKAQGKISGHSGHTIRFWNRYSQFVTSLAHAFPEKDLVPLSHPLEEDIDMRGFLPLKKAMGEGVSVKDRTAEAHPNEEQLMRISELLSDAKDIAALENSPLAFEDGGYRLNESVLESRSNQIQNAHLKIEKEPPTEEAEQAMMEEIRDSKIEAEALEDDAMTEATSRTDDDIVNDAFKFVGLGGMEEEDDEDEIVWNPKATSPTLSPLVQATPMTPVKSFGPIGGFGSPPHQTLSPKLHASMKTPMGSPRAPAISAVTAQDLLQGVMNVGRKPNPGLVSSLDSPVTKPALLFGSDLAHQPITHSIWAASQDEKLHKFGGVSSTNQLGIQTSPRHYPSALNSPQDLSPNRNNNNATSSAWSSQTMSSISSNAPFYVPGSIQQQSHSLPNGQSSTTLGNSHHYRTPSSSNIPGANTNMSHLYGGQNFRDPAIQSFSPMAPQQQQQQYQSQHRRLPSQLPPQLGSSLRNLSPQALLFHQQQLQQGANSNLNNQGFYDAISSAQGRYTIQHSGSLGHDSRAAPQSFGHITSPLSAAQLWGKIG</sequence>
<dbReference type="OrthoDB" id="69928at2759"/>
<dbReference type="PANTHER" id="PTHR15696:SF36">
    <property type="entry name" value="NONSENSE-MEDIATED MRNA DECAY FACTOR"/>
    <property type="match status" value="1"/>
</dbReference>
<evidence type="ECO:0000313" key="4">
    <source>
        <dbReference type="EMBL" id="KAF5313325.1"/>
    </source>
</evidence>
<dbReference type="PANTHER" id="PTHR15696">
    <property type="entry name" value="SMG-7 SUPPRESSOR WITH MORPHOLOGICAL EFFECT ON GENITALIA PROTEIN 7"/>
    <property type="match status" value="1"/>
</dbReference>
<feature type="region of interest" description="Disordered" evidence="1">
    <location>
        <begin position="219"/>
        <end position="240"/>
    </location>
</feature>
<organism evidence="4 5">
    <name type="scientific">Ephemerocybe angulata</name>
    <dbReference type="NCBI Taxonomy" id="980116"/>
    <lineage>
        <taxon>Eukaryota</taxon>
        <taxon>Fungi</taxon>
        <taxon>Dikarya</taxon>
        <taxon>Basidiomycota</taxon>
        <taxon>Agaricomycotina</taxon>
        <taxon>Agaricomycetes</taxon>
        <taxon>Agaricomycetidae</taxon>
        <taxon>Agaricales</taxon>
        <taxon>Agaricineae</taxon>
        <taxon>Psathyrellaceae</taxon>
        <taxon>Ephemerocybe</taxon>
    </lineage>
</organism>
<dbReference type="Pfam" id="PF10373">
    <property type="entry name" value="EST1_DNA_bind"/>
    <property type="match status" value="1"/>
</dbReference>
<reference evidence="4 5" key="1">
    <citation type="journal article" date="2020" name="ISME J.">
        <title>Uncovering the hidden diversity of litter-decomposition mechanisms in mushroom-forming fungi.</title>
        <authorList>
            <person name="Floudas D."/>
            <person name="Bentzer J."/>
            <person name="Ahren D."/>
            <person name="Johansson T."/>
            <person name="Persson P."/>
            <person name="Tunlid A."/>
        </authorList>
    </citation>
    <scope>NUCLEOTIDE SEQUENCE [LARGE SCALE GENOMIC DNA]</scope>
    <source>
        <strain evidence="4 5">CBS 175.51</strain>
    </source>
</reference>
<evidence type="ECO:0000259" key="3">
    <source>
        <dbReference type="Pfam" id="PF10374"/>
    </source>
</evidence>
<keyword evidence="5" id="KW-1185">Reference proteome</keyword>
<name>A0A8H5AYB9_9AGAR</name>
<feature type="compositionally biased region" description="Polar residues" evidence="1">
    <location>
        <begin position="895"/>
        <end position="934"/>
    </location>
</feature>
<dbReference type="Pfam" id="PF10374">
    <property type="entry name" value="EST1"/>
    <property type="match status" value="1"/>
</dbReference>
<dbReference type="Gene3D" id="1.25.40.10">
    <property type="entry name" value="Tetratricopeptide repeat domain"/>
    <property type="match status" value="1"/>
</dbReference>
<evidence type="ECO:0000259" key="2">
    <source>
        <dbReference type="Pfam" id="PF10373"/>
    </source>
</evidence>
<protein>
    <recommendedName>
        <fullName evidence="6">Protein SMG7</fullName>
    </recommendedName>
</protein>
<proteinExistence type="predicted"/>
<dbReference type="EMBL" id="JAACJK010000224">
    <property type="protein sequence ID" value="KAF5313325.1"/>
    <property type="molecule type" value="Genomic_DNA"/>
</dbReference>
<comment type="caution">
    <text evidence="4">The sequence shown here is derived from an EMBL/GenBank/DDBJ whole genome shotgun (WGS) entry which is preliminary data.</text>
</comment>
<dbReference type="InterPro" id="IPR011990">
    <property type="entry name" value="TPR-like_helical_dom_sf"/>
</dbReference>
<feature type="region of interest" description="Disordered" evidence="1">
    <location>
        <begin position="840"/>
        <end position="973"/>
    </location>
</feature>
<dbReference type="InterPro" id="IPR045153">
    <property type="entry name" value="Est1/Ebs1-like"/>
</dbReference>
<feature type="compositionally biased region" description="Basic and acidic residues" evidence="1">
    <location>
        <begin position="504"/>
        <end position="513"/>
    </location>
</feature>
<accession>A0A8H5AYB9</accession>
<evidence type="ECO:0008006" key="6">
    <source>
        <dbReference type="Google" id="ProtNLM"/>
    </source>
</evidence>
<dbReference type="Proteomes" id="UP000541558">
    <property type="component" value="Unassembled WGS sequence"/>
</dbReference>
<feature type="compositionally biased region" description="Polar residues" evidence="1">
    <location>
        <begin position="840"/>
        <end position="862"/>
    </location>
</feature>
<feature type="domain" description="Telomerase activating protein Est1-like N-terminal" evidence="3">
    <location>
        <begin position="59"/>
        <end position="216"/>
    </location>
</feature>
<evidence type="ECO:0000313" key="5">
    <source>
        <dbReference type="Proteomes" id="UP000541558"/>
    </source>
</evidence>
<feature type="domain" description="DNA/RNA-binding" evidence="2">
    <location>
        <begin position="261"/>
        <end position="575"/>
    </location>
</feature>
<feature type="region of interest" description="Disordered" evidence="1">
    <location>
        <begin position="504"/>
        <end position="527"/>
    </location>
</feature>
<dbReference type="AlphaFoldDB" id="A0A8H5AYB9"/>
<dbReference type="SUPFAM" id="SSF48452">
    <property type="entry name" value="TPR-like"/>
    <property type="match status" value="1"/>
</dbReference>
<dbReference type="InterPro" id="IPR018834">
    <property type="entry name" value="DNA/RNA-bd_Est1-type"/>
</dbReference>
<evidence type="ECO:0000256" key="1">
    <source>
        <dbReference type="SAM" id="MobiDB-lite"/>
    </source>
</evidence>